<dbReference type="RefSeq" id="XP_014664102.1">
    <property type="nucleotide sequence ID" value="XM_014808616.1"/>
</dbReference>
<accession>A0ABM1DVY1</accession>
<proteinExistence type="predicted"/>
<reference evidence="2" key="1">
    <citation type="submission" date="2025-08" db="UniProtKB">
        <authorList>
            <consortium name="RefSeq"/>
        </authorList>
    </citation>
    <scope>IDENTIFICATION</scope>
</reference>
<name>A0ABM1DVY1_PRICU</name>
<sequence length="373" mass="42298">MPWCHEAAFYTMVWQVEAYAYWIGNMVDEVSTRLTTIRPPDVISRTPRSLSERAHWKGSEYRNFLLYYGVFVLEGILPTDYLIHFGFLSASIRLLSKDCITPDDLTTADRLLGKFYFLHKELYGLENCTMNVHVTSHHLVSCVRLAGPLWATSTFPMESNLGQLVKMIRGSRNVGFEMVCAFLDMQKSKLMTTETDSKHVFQKLSSDIHVPSRRRTVIVPGAIRQALLEAGLPINPLAKVITFTSIKLNGERFYSAESPRVTKRCSYYVETEYGIAKILRFMQLSAQDINVYAVTHDVEVNGIPGYYRSAAKAIQDFGESLQVISCGVQSITLPDPLCAVRIIPVKKIKHKLMLLSVDQKNVVCSLPNQWELD</sequence>
<evidence type="ECO:0000313" key="2">
    <source>
        <dbReference type="RefSeq" id="XP_014664102.1"/>
    </source>
</evidence>
<keyword evidence="1" id="KW-1185">Reference proteome</keyword>
<protein>
    <submittedName>
        <fullName evidence="2">Uncharacterized protein LOC106806616 isoform X1</fullName>
    </submittedName>
</protein>
<dbReference type="PANTHER" id="PTHR46579">
    <property type="entry name" value="F5/8 TYPE C DOMAIN-CONTAINING PROTEIN-RELATED"/>
    <property type="match status" value="1"/>
</dbReference>
<evidence type="ECO:0000313" key="1">
    <source>
        <dbReference type="Proteomes" id="UP000695022"/>
    </source>
</evidence>
<dbReference type="GeneID" id="106806616"/>
<dbReference type="PANTHER" id="PTHR46579:SF1">
    <property type="entry name" value="F5_8 TYPE C DOMAIN-CONTAINING PROTEIN"/>
    <property type="match status" value="1"/>
</dbReference>
<organism evidence="1 2">
    <name type="scientific">Priapulus caudatus</name>
    <name type="common">Priapulid worm</name>
    <dbReference type="NCBI Taxonomy" id="37621"/>
    <lineage>
        <taxon>Eukaryota</taxon>
        <taxon>Metazoa</taxon>
        <taxon>Ecdysozoa</taxon>
        <taxon>Scalidophora</taxon>
        <taxon>Priapulida</taxon>
        <taxon>Priapulimorpha</taxon>
        <taxon>Priapulimorphida</taxon>
        <taxon>Priapulidae</taxon>
        <taxon>Priapulus</taxon>
    </lineage>
</organism>
<dbReference type="Proteomes" id="UP000695022">
    <property type="component" value="Unplaced"/>
</dbReference>
<gene>
    <name evidence="2" type="primary">LOC106806616</name>
</gene>